<reference evidence="5" key="3">
    <citation type="submission" date="2025-09" db="UniProtKB">
        <authorList>
            <consortium name="Ensembl"/>
        </authorList>
    </citation>
    <scope>IDENTIFICATION</scope>
</reference>
<sequence length="321" mass="36428">MTPLTPYLSPNPNADPRSAPDTPPLPPLPPPRKLDAFIYDAAVLNYMARKDEGCKVMTIGSGKVFATTGYGIALQKGSRWKRAVDLVLLQLVGDDEIEMLERLWLSGICHNDKIEVMSSKLDIDNMAGVFYMLLVAMGLSLLVFAWEHLVYWRLRHCLGPSGRLDFLLAFSRVSWGSGLGGEEDRETGERRTGRREREEEEEDRETGEREEEDRETGEREEEDREMGERRRTGRWERGGQGDGRERRRRTGRREREEEEDKEMGERGGGGQGGERGGHGGEREDRETGERGGGRGRGQGDRRERRRTGRRERGGQGGERGR</sequence>
<dbReference type="InParanoid" id="W5LVW5"/>
<evidence type="ECO:0000313" key="5">
    <source>
        <dbReference type="Ensembl" id="ENSLOCP00000000272.1"/>
    </source>
</evidence>
<feature type="compositionally biased region" description="Basic and acidic residues" evidence="3">
    <location>
        <begin position="275"/>
        <end position="302"/>
    </location>
</feature>
<dbReference type="eggNOG" id="KOG1053">
    <property type="taxonomic scope" value="Eukaryota"/>
</dbReference>
<keyword evidence="4" id="KW-1133">Transmembrane helix</keyword>
<feature type="region of interest" description="Disordered" evidence="3">
    <location>
        <begin position="179"/>
        <end position="321"/>
    </location>
</feature>
<feature type="compositionally biased region" description="Basic and acidic residues" evidence="3">
    <location>
        <begin position="310"/>
        <end position="321"/>
    </location>
</feature>
<keyword evidence="1" id="KW-0479">Metal-binding</keyword>
<dbReference type="SUPFAM" id="SSF53850">
    <property type="entry name" value="Periplasmic binding protein-like II"/>
    <property type="match status" value="1"/>
</dbReference>
<feature type="compositionally biased region" description="Basic and acidic residues" evidence="3">
    <location>
        <begin position="187"/>
        <end position="197"/>
    </location>
</feature>
<dbReference type="STRING" id="7918.ENSLOCP00000000272"/>
<organism evidence="5 6">
    <name type="scientific">Lepisosteus oculatus</name>
    <name type="common">Spotted gar</name>
    <dbReference type="NCBI Taxonomy" id="7918"/>
    <lineage>
        <taxon>Eukaryota</taxon>
        <taxon>Metazoa</taxon>
        <taxon>Chordata</taxon>
        <taxon>Craniata</taxon>
        <taxon>Vertebrata</taxon>
        <taxon>Euteleostomi</taxon>
        <taxon>Actinopterygii</taxon>
        <taxon>Neopterygii</taxon>
        <taxon>Holostei</taxon>
        <taxon>Semionotiformes</taxon>
        <taxon>Lepisosteidae</taxon>
        <taxon>Lepisosteus</taxon>
    </lineage>
</organism>
<evidence type="ECO:0000256" key="1">
    <source>
        <dbReference type="ARBA" id="ARBA00022723"/>
    </source>
</evidence>
<evidence type="ECO:0000256" key="2">
    <source>
        <dbReference type="ARBA" id="ARBA00022833"/>
    </source>
</evidence>
<name>W5LVW5_LEPOC</name>
<feature type="transmembrane region" description="Helical" evidence="4">
    <location>
        <begin position="126"/>
        <end position="146"/>
    </location>
</feature>
<dbReference type="PANTHER" id="PTHR18966">
    <property type="entry name" value="IONOTROPIC GLUTAMATE RECEPTOR"/>
    <property type="match status" value="1"/>
</dbReference>
<protein>
    <submittedName>
        <fullName evidence="5">Uncharacterized protein</fullName>
    </submittedName>
</protein>
<feature type="compositionally biased region" description="Acidic residues" evidence="3">
    <location>
        <begin position="198"/>
        <end position="225"/>
    </location>
</feature>
<reference evidence="6" key="1">
    <citation type="submission" date="2011-12" db="EMBL/GenBank/DDBJ databases">
        <title>The Draft Genome of Lepisosteus oculatus.</title>
        <authorList>
            <consortium name="The Broad Institute Genome Assembly &amp; Analysis Group"/>
            <consortium name="Computational R&amp;D Group"/>
            <consortium name="and Sequencing Platform"/>
            <person name="Di Palma F."/>
            <person name="Alfoldi J."/>
            <person name="Johnson J."/>
            <person name="Berlin A."/>
            <person name="Gnerre S."/>
            <person name="Jaffe D."/>
            <person name="MacCallum I."/>
            <person name="Young S."/>
            <person name="Walker B.J."/>
            <person name="Lander E.S."/>
            <person name="Lindblad-Toh K."/>
        </authorList>
    </citation>
    <scope>NUCLEOTIDE SEQUENCE [LARGE SCALE GENOMIC DNA]</scope>
</reference>
<dbReference type="Gene3D" id="3.40.190.10">
    <property type="entry name" value="Periplasmic binding protein-like II"/>
    <property type="match status" value="2"/>
</dbReference>
<proteinExistence type="predicted"/>
<dbReference type="GeneTree" id="ENSGT00940000159109"/>
<dbReference type="Ensembl" id="ENSLOCT00000000271.1">
    <property type="protein sequence ID" value="ENSLOCP00000000272.1"/>
    <property type="gene ID" value="ENSLOCG00000000249.1"/>
</dbReference>
<dbReference type="AlphaFoldDB" id="W5LVW5"/>
<dbReference type="HOGENOM" id="CLU_867527_0_0_1"/>
<dbReference type="InterPro" id="IPR015683">
    <property type="entry name" value="Ionotropic_Glu_rcpt"/>
</dbReference>
<keyword evidence="6" id="KW-1185">Reference proteome</keyword>
<dbReference type="Proteomes" id="UP000018468">
    <property type="component" value="Unassembled WGS sequence"/>
</dbReference>
<dbReference type="FunFam" id="3.40.190.10:FF:000009">
    <property type="entry name" value="Putative glutamate receptor ionotropic NMDA 2B"/>
    <property type="match status" value="1"/>
</dbReference>
<keyword evidence="2" id="KW-0862">Zinc</keyword>
<accession>W5LVW5</accession>
<feature type="compositionally biased region" description="Basic and acidic residues" evidence="3">
    <location>
        <begin position="226"/>
        <end position="245"/>
    </location>
</feature>
<dbReference type="Bgee" id="ENSLOCG00000000249">
    <property type="expression patterns" value="Expressed in testis and 4 other cell types or tissues"/>
</dbReference>
<evidence type="ECO:0000256" key="4">
    <source>
        <dbReference type="SAM" id="Phobius"/>
    </source>
</evidence>
<reference evidence="5" key="2">
    <citation type="submission" date="2025-08" db="UniProtKB">
        <authorList>
            <consortium name="Ensembl"/>
        </authorList>
    </citation>
    <scope>IDENTIFICATION</scope>
</reference>
<dbReference type="GO" id="GO:0046872">
    <property type="term" value="F:metal ion binding"/>
    <property type="evidence" value="ECO:0007669"/>
    <property type="project" value="UniProtKB-KW"/>
</dbReference>
<evidence type="ECO:0000313" key="6">
    <source>
        <dbReference type="Proteomes" id="UP000018468"/>
    </source>
</evidence>
<feature type="region of interest" description="Disordered" evidence="3">
    <location>
        <begin position="1"/>
        <end position="27"/>
    </location>
</feature>
<evidence type="ECO:0000256" key="3">
    <source>
        <dbReference type="SAM" id="MobiDB-lite"/>
    </source>
</evidence>
<keyword evidence="4" id="KW-0472">Membrane</keyword>
<keyword evidence="4" id="KW-0812">Transmembrane</keyword>